<dbReference type="RefSeq" id="WP_334578187.1">
    <property type="nucleotide sequence ID" value="NZ_JBEZVE010000012.1"/>
</dbReference>
<organism evidence="2 3">
    <name type="scientific">Streptomyces sp. 900129855</name>
    <dbReference type="NCBI Taxonomy" id="3155129"/>
    <lineage>
        <taxon>Bacteria</taxon>
        <taxon>Bacillati</taxon>
        <taxon>Actinomycetota</taxon>
        <taxon>Actinomycetes</taxon>
        <taxon>Kitasatosporales</taxon>
        <taxon>Streptomycetaceae</taxon>
        <taxon>Streptomyces</taxon>
    </lineage>
</organism>
<comment type="caution">
    <text evidence="2">The sequence shown here is derived from an EMBL/GenBank/DDBJ whole genome shotgun (WGS) entry which is preliminary data.</text>
</comment>
<name>A0ABV2ZL84_9ACTN</name>
<feature type="region of interest" description="Disordered" evidence="1">
    <location>
        <begin position="1"/>
        <end position="22"/>
    </location>
</feature>
<dbReference type="EMBL" id="JBEZVE010000012">
    <property type="protein sequence ID" value="MEU3783316.1"/>
    <property type="molecule type" value="Genomic_DNA"/>
</dbReference>
<feature type="compositionally biased region" description="Pro residues" evidence="1">
    <location>
        <begin position="71"/>
        <end position="81"/>
    </location>
</feature>
<accession>A0ABV2ZL84</accession>
<reference evidence="2 3" key="1">
    <citation type="submission" date="2024-06" db="EMBL/GenBank/DDBJ databases">
        <title>The Natural Products Discovery Center: Release of the First 8490 Sequenced Strains for Exploring Actinobacteria Biosynthetic Diversity.</title>
        <authorList>
            <person name="Kalkreuter E."/>
            <person name="Kautsar S.A."/>
            <person name="Yang D."/>
            <person name="Bader C.D."/>
            <person name="Teijaro C.N."/>
            <person name="Fluegel L."/>
            <person name="Davis C.M."/>
            <person name="Simpson J.R."/>
            <person name="Lauterbach L."/>
            <person name="Steele A.D."/>
            <person name="Gui C."/>
            <person name="Meng S."/>
            <person name="Li G."/>
            <person name="Viehrig K."/>
            <person name="Ye F."/>
            <person name="Su P."/>
            <person name="Kiefer A.F."/>
            <person name="Nichols A."/>
            <person name="Cepeda A.J."/>
            <person name="Yan W."/>
            <person name="Fan B."/>
            <person name="Jiang Y."/>
            <person name="Adhikari A."/>
            <person name="Zheng C.-J."/>
            <person name="Schuster L."/>
            <person name="Cowan T.M."/>
            <person name="Smanski M.J."/>
            <person name="Chevrette M.G."/>
            <person name="De Carvalho L.P.S."/>
            <person name="Shen B."/>
        </authorList>
    </citation>
    <scope>NUCLEOTIDE SEQUENCE [LARGE SCALE GENOMIC DNA]</scope>
    <source>
        <strain evidence="2 3">NPDC033843</strain>
    </source>
</reference>
<sequence length="94" mass="9943">MAKLARTVFVRDPEQGPIRLEAGEEVPERLVLLIPNPAAWSKEAPSSEEDTPDPIGADGEAGATPTVSDPAPEPAPAPAPEPARRRSRTPADEQ</sequence>
<evidence type="ECO:0000256" key="1">
    <source>
        <dbReference type="SAM" id="MobiDB-lite"/>
    </source>
</evidence>
<dbReference type="Proteomes" id="UP001550739">
    <property type="component" value="Unassembled WGS sequence"/>
</dbReference>
<feature type="region of interest" description="Disordered" evidence="1">
    <location>
        <begin position="38"/>
        <end position="94"/>
    </location>
</feature>
<protein>
    <submittedName>
        <fullName evidence="2">Uncharacterized protein</fullName>
    </submittedName>
</protein>
<proteinExistence type="predicted"/>
<evidence type="ECO:0000313" key="2">
    <source>
        <dbReference type="EMBL" id="MEU3783316.1"/>
    </source>
</evidence>
<evidence type="ECO:0000313" key="3">
    <source>
        <dbReference type="Proteomes" id="UP001550739"/>
    </source>
</evidence>
<keyword evidence="3" id="KW-1185">Reference proteome</keyword>
<gene>
    <name evidence="2" type="ORF">AB0E89_22680</name>
</gene>